<dbReference type="PANTHER" id="PTHR30050:SF2">
    <property type="entry name" value="CHROMOSOMAL REPLICATION INITIATOR PROTEIN DNAA"/>
    <property type="match status" value="1"/>
</dbReference>
<gene>
    <name evidence="2" type="ORF">UU49_C0010G0021</name>
</gene>
<feature type="domain" description="Chromosomal replication initiator DnaA C-terminal" evidence="1">
    <location>
        <begin position="15"/>
        <end position="84"/>
    </location>
</feature>
<evidence type="ECO:0000313" key="3">
    <source>
        <dbReference type="Proteomes" id="UP000034108"/>
    </source>
</evidence>
<name>A0A0G0YFS4_9BACT</name>
<dbReference type="STRING" id="1619048.UU49_C0010G0021"/>
<dbReference type="GO" id="GO:0003688">
    <property type="term" value="F:DNA replication origin binding"/>
    <property type="evidence" value="ECO:0007669"/>
    <property type="project" value="TreeGrafter"/>
</dbReference>
<dbReference type="Proteomes" id="UP000034108">
    <property type="component" value="Unassembled WGS sequence"/>
</dbReference>
<accession>A0A0G0YFS4</accession>
<feature type="non-terminal residue" evidence="2">
    <location>
        <position position="1"/>
    </location>
</feature>
<dbReference type="SMART" id="SM00760">
    <property type="entry name" value="Bac_DnaA_C"/>
    <property type="match status" value="1"/>
</dbReference>
<dbReference type="PANTHER" id="PTHR30050">
    <property type="entry name" value="CHROMOSOMAL REPLICATION INITIATOR PROTEIN DNAA"/>
    <property type="match status" value="1"/>
</dbReference>
<dbReference type="GO" id="GO:0005524">
    <property type="term" value="F:ATP binding"/>
    <property type="evidence" value="ECO:0007669"/>
    <property type="project" value="InterPro"/>
</dbReference>
<evidence type="ECO:0000259" key="1">
    <source>
        <dbReference type="SMART" id="SM00760"/>
    </source>
</evidence>
<protein>
    <submittedName>
        <fullName evidence="2">Chromosomal replication initiator protein DnaA</fullName>
    </submittedName>
</protein>
<reference evidence="2 3" key="1">
    <citation type="journal article" date="2015" name="Nature">
        <title>rRNA introns, odd ribosomes, and small enigmatic genomes across a large radiation of phyla.</title>
        <authorList>
            <person name="Brown C.T."/>
            <person name="Hug L.A."/>
            <person name="Thomas B.C."/>
            <person name="Sharon I."/>
            <person name="Castelle C.J."/>
            <person name="Singh A."/>
            <person name="Wilkins M.J."/>
            <person name="Williams K.H."/>
            <person name="Banfield J.F."/>
        </authorList>
    </citation>
    <scope>NUCLEOTIDE SEQUENCE [LARGE SCALE GENOMIC DNA]</scope>
</reference>
<dbReference type="SUPFAM" id="SSF48295">
    <property type="entry name" value="TrpR-like"/>
    <property type="match status" value="1"/>
</dbReference>
<dbReference type="EMBL" id="LCAV01000010">
    <property type="protein sequence ID" value="KKR99157.1"/>
    <property type="molecule type" value="Genomic_DNA"/>
</dbReference>
<dbReference type="AlphaFoldDB" id="A0A0G0YFS4"/>
<sequence length="108" mass="12456">LVSHLENSASGRVLTPKYIIQSVAEFFDIRIQDILGESREKRLAYPRQIIMFLMRRETKSSFPAIGMELGGRDHTTAMHACKKIIKDIEKDPKVREEIAQIRQKLFAV</sequence>
<dbReference type="GO" id="GO:0006270">
    <property type="term" value="P:DNA replication initiation"/>
    <property type="evidence" value="ECO:0007669"/>
    <property type="project" value="InterPro"/>
</dbReference>
<dbReference type="Gene3D" id="1.10.1750.10">
    <property type="match status" value="1"/>
</dbReference>
<dbReference type="InterPro" id="IPR013159">
    <property type="entry name" value="DnaA_C"/>
</dbReference>
<dbReference type="GO" id="GO:0005886">
    <property type="term" value="C:plasma membrane"/>
    <property type="evidence" value="ECO:0007669"/>
    <property type="project" value="TreeGrafter"/>
</dbReference>
<evidence type="ECO:0000313" key="2">
    <source>
        <dbReference type="EMBL" id="KKR99157.1"/>
    </source>
</evidence>
<organism evidence="2 3">
    <name type="scientific">Candidatus Magasanikbacteria bacterium GW2011_GWC2_41_17</name>
    <dbReference type="NCBI Taxonomy" id="1619048"/>
    <lineage>
        <taxon>Bacteria</taxon>
        <taxon>Candidatus Magasanikiibacteriota</taxon>
    </lineage>
</organism>
<comment type="caution">
    <text evidence="2">The sequence shown here is derived from an EMBL/GenBank/DDBJ whole genome shotgun (WGS) entry which is preliminary data.</text>
</comment>
<dbReference type="GO" id="GO:0006275">
    <property type="term" value="P:regulation of DNA replication"/>
    <property type="evidence" value="ECO:0007669"/>
    <property type="project" value="InterPro"/>
</dbReference>
<dbReference type="CDD" id="cd06571">
    <property type="entry name" value="Bac_DnaA_C"/>
    <property type="match status" value="1"/>
</dbReference>
<dbReference type="InterPro" id="IPR010921">
    <property type="entry name" value="Trp_repressor/repl_initiator"/>
</dbReference>
<dbReference type="PATRIC" id="fig|1619048.3.peg.397"/>
<dbReference type="Pfam" id="PF08299">
    <property type="entry name" value="Bac_DnaA_C"/>
    <property type="match status" value="1"/>
</dbReference>
<proteinExistence type="predicted"/>